<keyword evidence="4" id="KW-1185">Reference proteome</keyword>
<dbReference type="PANTHER" id="PTHR31967:SF14">
    <property type="entry name" value="GROUND-LIKE DOMAIN-CONTAINING PROTEIN"/>
    <property type="match status" value="1"/>
</dbReference>
<comment type="caution">
    <text evidence="3">The sequence shown here is derived from an EMBL/GenBank/DDBJ whole genome shotgun (WGS) entry which is preliminary data.</text>
</comment>
<protein>
    <recommendedName>
        <fullName evidence="2">Ground-like domain-containing protein</fullName>
    </recommendedName>
</protein>
<feature type="chain" id="PRO_5042989624" description="Ground-like domain-containing protein" evidence="1">
    <location>
        <begin position="27"/>
        <end position="232"/>
    </location>
</feature>
<feature type="domain" description="Ground-like" evidence="2">
    <location>
        <begin position="121"/>
        <end position="203"/>
    </location>
</feature>
<dbReference type="AlphaFoldDB" id="A0AAN4Z0T1"/>
<organism evidence="3 4">
    <name type="scientific">Pristionchus mayeri</name>
    <dbReference type="NCBI Taxonomy" id="1317129"/>
    <lineage>
        <taxon>Eukaryota</taxon>
        <taxon>Metazoa</taxon>
        <taxon>Ecdysozoa</taxon>
        <taxon>Nematoda</taxon>
        <taxon>Chromadorea</taxon>
        <taxon>Rhabditida</taxon>
        <taxon>Rhabditina</taxon>
        <taxon>Diplogasteromorpha</taxon>
        <taxon>Diplogasteroidea</taxon>
        <taxon>Neodiplogasteridae</taxon>
        <taxon>Pristionchus</taxon>
    </lineage>
</organism>
<sequence length="232" mass="25501">IDSPTVLCRMRSWLVVLSTMAIGCLAGEDQVLGSVHSLAQSSFVDQSEGEISEFSASPLRALGKPAFALGNPTFVPKQSNFSVTSGDGKEIRRAPANPNTPFIFPPPAKLPLPSCFYNPSGYVCCNRELYHFIEDTYRGILARPGYNPCNIQTAINSLHTSAETKFNVTMEAVLALDDFAQKVRFRGNLACKLDLEGKYIMMYATPVTNVRVKREASEIDHSSLNNEHAAFF</sequence>
<accession>A0AAN4Z0T1</accession>
<dbReference type="PANTHER" id="PTHR31967">
    <property type="entry name" value="GROUNDHOG (HEDGEHOG-LIKE FAMILY)-RELATED"/>
    <property type="match status" value="1"/>
</dbReference>
<evidence type="ECO:0000313" key="3">
    <source>
        <dbReference type="EMBL" id="GMR32452.1"/>
    </source>
</evidence>
<feature type="non-terminal residue" evidence="3">
    <location>
        <position position="1"/>
    </location>
</feature>
<gene>
    <name evidence="3" type="ORF">PMAYCL1PPCAC_02647</name>
</gene>
<proteinExistence type="predicted"/>
<reference evidence="4" key="1">
    <citation type="submission" date="2022-10" db="EMBL/GenBank/DDBJ databases">
        <title>Genome assembly of Pristionchus species.</title>
        <authorList>
            <person name="Yoshida K."/>
            <person name="Sommer R.J."/>
        </authorList>
    </citation>
    <scope>NUCLEOTIDE SEQUENCE [LARGE SCALE GENOMIC DNA]</scope>
    <source>
        <strain evidence="4">RS5460</strain>
    </source>
</reference>
<dbReference type="Pfam" id="PF04155">
    <property type="entry name" value="Ground-like"/>
    <property type="match status" value="1"/>
</dbReference>
<keyword evidence="1" id="KW-0732">Signal</keyword>
<evidence type="ECO:0000256" key="1">
    <source>
        <dbReference type="SAM" id="SignalP"/>
    </source>
</evidence>
<name>A0AAN4Z0T1_9BILA</name>
<evidence type="ECO:0000259" key="2">
    <source>
        <dbReference type="Pfam" id="PF04155"/>
    </source>
</evidence>
<dbReference type="Proteomes" id="UP001328107">
    <property type="component" value="Unassembled WGS sequence"/>
</dbReference>
<dbReference type="EMBL" id="BTRK01000001">
    <property type="protein sequence ID" value="GMR32452.1"/>
    <property type="molecule type" value="Genomic_DNA"/>
</dbReference>
<feature type="signal peptide" evidence="1">
    <location>
        <begin position="1"/>
        <end position="26"/>
    </location>
</feature>
<dbReference type="InterPro" id="IPR007284">
    <property type="entry name" value="Ground-like_dom"/>
</dbReference>
<evidence type="ECO:0000313" key="4">
    <source>
        <dbReference type="Proteomes" id="UP001328107"/>
    </source>
</evidence>